<evidence type="ECO:0000313" key="2">
    <source>
        <dbReference type="Proteomes" id="UP000594688"/>
    </source>
</evidence>
<dbReference type="CDD" id="cd02440">
    <property type="entry name" value="AdoMet_MTases"/>
    <property type="match status" value="1"/>
</dbReference>
<dbReference type="EMBL" id="CP048685">
    <property type="protein sequence ID" value="QPJ61888.1"/>
    <property type="molecule type" value="Genomic_DNA"/>
</dbReference>
<reference evidence="1 2" key="1">
    <citation type="submission" date="2020-02" db="EMBL/GenBank/DDBJ databases">
        <title>Genomic and physiological characterization of two novel Nitrospinaceae genera.</title>
        <authorList>
            <person name="Mueller A.J."/>
            <person name="Jung M.-Y."/>
            <person name="Strachan C.R."/>
            <person name="Herbold C.W."/>
            <person name="Kirkegaard R.H."/>
            <person name="Daims H."/>
        </authorList>
    </citation>
    <scope>NUCLEOTIDE SEQUENCE [LARGE SCALE GENOMIC DNA]</scope>
    <source>
        <strain evidence="1">EB</strain>
    </source>
</reference>
<proteinExistence type="predicted"/>
<dbReference type="Proteomes" id="UP000594688">
    <property type="component" value="Chromosome"/>
</dbReference>
<dbReference type="Pfam" id="PF13489">
    <property type="entry name" value="Methyltransf_23"/>
    <property type="match status" value="1"/>
</dbReference>
<sequence>MNCPLCNGPADRFHHSRDRDFFLCTQCHYIFVPSSHHLSPGEEKKRYLEHENSLENEGYVQMFETKLDLLKKYGPKSGTVLDFGCGYEPVLKTLLERQGYSASVYDKFFFPDWDAGKQFDAVISTETFEHLDSPASEIDRILGVLKPGGYLAIMTRFYPETGGKPDLEIFKDWYYKNDPTHIGFYGSGTLQWLADNCAIELVYRDDLDFVLYRTS</sequence>
<organism evidence="1 2">
    <name type="scientific">Candidatus Nitronauta litoralis</name>
    <dbReference type="NCBI Taxonomy" id="2705533"/>
    <lineage>
        <taxon>Bacteria</taxon>
        <taxon>Pseudomonadati</taxon>
        <taxon>Nitrospinota/Tectimicrobiota group</taxon>
        <taxon>Nitrospinota</taxon>
        <taxon>Nitrospinia</taxon>
        <taxon>Nitrospinales</taxon>
        <taxon>Nitrospinaceae</taxon>
        <taxon>Candidatus Nitronauta</taxon>
    </lineage>
</organism>
<keyword evidence="1" id="KW-0808">Transferase</keyword>
<dbReference type="Gene3D" id="3.40.50.150">
    <property type="entry name" value="Vaccinia Virus protein VP39"/>
    <property type="match status" value="2"/>
</dbReference>
<dbReference type="KEGG" id="nli:G3M70_08380"/>
<dbReference type="GO" id="GO:0032259">
    <property type="term" value="P:methylation"/>
    <property type="evidence" value="ECO:0007669"/>
    <property type="project" value="UniProtKB-KW"/>
</dbReference>
<dbReference type="SUPFAM" id="SSF53335">
    <property type="entry name" value="S-adenosyl-L-methionine-dependent methyltransferases"/>
    <property type="match status" value="1"/>
</dbReference>
<dbReference type="AlphaFoldDB" id="A0A7T0BVV8"/>
<dbReference type="GO" id="GO:0008168">
    <property type="term" value="F:methyltransferase activity"/>
    <property type="evidence" value="ECO:0007669"/>
    <property type="project" value="UniProtKB-KW"/>
</dbReference>
<evidence type="ECO:0000313" key="1">
    <source>
        <dbReference type="EMBL" id="QPJ61888.1"/>
    </source>
</evidence>
<dbReference type="InterPro" id="IPR029063">
    <property type="entry name" value="SAM-dependent_MTases_sf"/>
</dbReference>
<gene>
    <name evidence="1" type="ORF">G3M70_08380</name>
</gene>
<accession>A0A7T0BVV8</accession>
<protein>
    <submittedName>
        <fullName evidence="1">Class I SAM-dependent methyltransferase</fullName>
    </submittedName>
</protein>
<keyword evidence="1" id="KW-0489">Methyltransferase</keyword>
<name>A0A7T0BVV8_9BACT</name>